<dbReference type="EMBL" id="LGBR01000001">
    <property type="protein sequence ID" value="KOY52803.1"/>
    <property type="molecule type" value="Genomic_DNA"/>
</dbReference>
<sequence length="283" mass="32854">MIEELIHLTTDDSETIALWKITSNKTTDKHLFLIHGTFSDKEIFNGFTDYFLNLGYTCWLLEWRNHGESKKVNQKFRFEAIGKHDVKTAFKYLIDKEQITNLHCAAHSGGGISITICLIYNPEFKKRIKSISLFGVQAFGANISTKQNIKLRGAKLICKLIGKVPAKFAGSKNYDETYFTMHQWFDWNIQRRFTDSSQFDYESRMKEIRIPIISFCAKGDDFIAPKEGCQLYLDAFKNPKNKLVYCAVELGNLEDYNHSRILKSKNSKKEIWPQAEKWMSKNS</sequence>
<dbReference type="EMBL" id="FNUE01000002">
    <property type="protein sequence ID" value="SEE52624.1"/>
    <property type="molecule type" value="Genomic_DNA"/>
</dbReference>
<feature type="domain" description="Serine aminopeptidase S33" evidence="1">
    <location>
        <begin position="28"/>
        <end position="235"/>
    </location>
</feature>
<dbReference type="Gene3D" id="3.40.50.1820">
    <property type="entry name" value="alpha/beta hydrolase"/>
    <property type="match status" value="2"/>
</dbReference>
<keyword evidence="2" id="KW-0378">Hydrolase</keyword>
<reference evidence="2 4" key="1">
    <citation type="submission" date="2015-07" db="EMBL/GenBank/DDBJ databases">
        <title>Genome of Polaribacter dokdonenesis DSW-5, isolated from seawater off Dokdo in Korea.</title>
        <authorList>
            <person name="Yoon K."/>
            <person name="Song J.Y."/>
            <person name="Kim J.F."/>
        </authorList>
    </citation>
    <scope>NUCLEOTIDE SEQUENCE [LARGE SCALE GENOMIC DNA]</scope>
    <source>
        <strain evidence="2 4">DSW-5</strain>
    </source>
</reference>
<dbReference type="STRING" id="1300348.I602_2363"/>
<dbReference type="Pfam" id="PF12146">
    <property type="entry name" value="Hydrolase_4"/>
    <property type="match status" value="1"/>
</dbReference>
<evidence type="ECO:0000313" key="4">
    <source>
        <dbReference type="Proteomes" id="UP000037716"/>
    </source>
</evidence>
<evidence type="ECO:0000313" key="3">
    <source>
        <dbReference type="EMBL" id="SEE52624.1"/>
    </source>
</evidence>
<proteinExistence type="predicted"/>
<gene>
    <name evidence="2" type="ORF">I602_2363</name>
    <name evidence="3" type="ORF">SAMN05444353_2138</name>
</gene>
<dbReference type="InterPro" id="IPR029058">
    <property type="entry name" value="AB_hydrolase_fold"/>
</dbReference>
<organism evidence="2 4">
    <name type="scientific">Polaribacter dokdonensis DSW-5</name>
    <dbReference type="NCBI Taxonomy" id="1300348"/>
    <lineage>
        <taxon>Bacteria</taxon>
        <taxon>Pseudomonadati</taxon>
        <taxon>Bacteroidota</taxon>
        <taxon>Flavobacteriia</taxon>
        <taxon>Flavobacteriales</taxon>
        <taxon>Flavobacteriaceae</taxon>
    </lineage>
</organism>
<dbReference type="PATRIC" id="fig|1300348.6.peg.2364"/>
<evidence type="ECO:0000259" key="1">
    <source>
        <dbReference type="Pfam" id="PF12146"/>
    </source>
</evidence>
<dbReference type="PANTHER" id="PTHR11005">
    <property type="entry name" value="LYSOSOMAL ACID LIPASE-RELATED"/>
    <property type="match status" value="1"/>
</dbReference>
<dbReference type="SUPFAM" id="SSF53474">
    <property type="entry name" value="alpha/beta-Hydrolases"/>
    <property type="match status" value="1"/>
</dbReference>
<dbReference type="AlphaFoldDB" id="A0A0M9CHV2"/>
<evidence type="ECO:0000313" key="5">
    <source>
        <dbReference type="Proteomes" id="UP000183071"/>
    </source>
</evidence>
<reference evidence="3 5" key="2">
    <citation type="submission" date="2016-10" db="EMBL/GenBank/DDBJ databases">
        <authorList>
            <person name="Varghese N."/>
            <person name="Submissions S."/>
        </authorList>
    </citation>
    <scope>NUCLEOTIDE SEQUENCE [LARGE SCALE GENOMIC DNA]</scope>
    <source>
        <strain evidence="3 5">DSW-5</strain>
    </source>
</reference>
<evidence type="ECO:0000313" key="2">
    <source>
        <dbReference type="EMBL" id="KOY52803.1"/>
    </source>
</evidence>
<keyword evidence="5" id="KW-1185">Reference proteome</keyword>
<dbReference type="Proteomes" id="UP000037716">
    <property type="component" value="Unassembled WGS sequence"/>
</dbReference>
<comment type="caution">
    <text evidence="2">The sequence shown here is derived from an EMBL/GenBank/DDBJ whole genome shotgun (WGS) entry which is preliminary data.</text>
</comment>
<name>A0A0M9CHV2_9FLAO</name>
<dbReference type="Proteomes" id="UP000183071">
    <property type="component" value="Unassembled WGS sequence"/>
</dbReference>
<accession>A0A0M9CHV2</accession>
<protein>
    <submittedName>
        <fullName evidence="2">Alpha/beta hydrolase</fullName>
    </submittedName>
    <submittedName>
        <fullName evidence="3">Lysophospholipase, alpha-beta hydrolase superfamily</fullName>
    </submittedName>
</protein>
<dbReference type="RefSeq" id="WP_053974876.1">
    <property type="nucleotide sequence ID" value="NZ_FNUE01000002.1"/>
</dbReference>
<dbReference type="GO" id="GO:0016787">
    <property type="term" value="F:hydrolase activity"/>
    <property type="evidence" value="ECO:0007669"/>
    <property type="project" value="UniProtKB-KW"/>
</dbReference>
<dbReference type="InterPro" id="IPR022742">
    <property type="entry name" value="Hydrolase_4"/>
</dbReference>